<dbReference type="SUPFAM" id="SSF140453">
    <property type="entry name" value="EsxAB dimer-like"/>
    <property type="match status" value="1"/>
</dbReference>
<evidence type="ECO:0000256" key="1">
    <source>
        <dbReference type="RuleBase" id="RU362001"/>
    </source>
</evidence>
<dbReference type="Gene3D" id="1.10.287.1060">
    <property type="entry name" value="ESAT-6-like"/>
    <property type="match status" value="1"/>
</dbReference>
<accession>A0ABW6PJN3</accession>
<dbReference type="RefSeq" id="WP_043647728.1">
    <property type="nucleotide sequence ID" value="NZ_JBIAMX010000003.1"/>
</dbReference>
<evidence type="ECO:0000313" key="3">
    <source>
        <dbReference type="EMBL" id="MFF0542573.1"/>
    </source>
</evidence>
<organism evidence="3 4">
    <name type="scientific">Nocardia thailandica</name>
    <dbReference type="NCBI Taxonomy" id="257275"/>
    <lineage>
        <taxon>Bacteria</taxon>
        <taxon>Bacillati</taxon>
        <taxon>Actinomycetota</taxon>
        <taxon>Actinomycetes</taxon>
        <taxon>Mycobacteriales</taxon>
        <taxon>Nocardiaceae</taxon>
        <taxon>Nocardia</taxon>
    </lineage>
</organism>
<proteinExistence type="inferred from homology"/>
<dbReference type="InterPro" id="IPR036689">
    <property type="entry name" value="ESAT-6-like_sf"/>
</dbReference>
<sequence length="110" mass="11449">MPPQGPVGVEAGGVDKVVSHMESSISNLRNSVKEIDDAAQAVLRGWKGDASDEFVKVAQAWHDEADALNKKFDRLTEAVNNGKNTIVNMDQGGLSGGGAGGGTPLTTLNM</sequence>
<gene>
    <name evidence="3" type="ORF">ACFYTF_07025</name>
</gene>
<evidence type="ECO:0000256" key="2">
    <source>
        <dbReference type="SAM" id="MobiDB-lite"/>
    </source>
</evidence>
<comment type="similarity">
    <text evidence="1">Belongs to the WXG100 family.</text>
</comment>
<evidence type="ECO:0000313" key="4">
    <source>
        <dbReference type="Proteomes" id="UP001601444"/>
    </source>
</evidence>
<dbReference type="EMBL" id="JBIAMX010000003">
    <property type="protein sequence ID" value="MFF0542573.1"/>
    <property type="molecule type" value="Genomic_DNA"/>
</dbReference>
<reference evidence="3 4" key="1">
    <citation type="submission" date="2024-10" db="EMBL/GenBank/DDBJ databases">
        <title>The Natural Products Discovery Center: Release of the First 8490 Sequenced Strains for Exploring Actinobacteria Biosynthetic Diversity.</title>
        <authorList>
            <person name="Kalkreuter E."/>
            <person name="Kautsar S.A."/>
            <person name="Yang D."/>
            <person name="Bader C.D."/>
            <person name="Teijaro C.N."/>
            <person name="Fluegel L."/>
            <person name="Davis C.M."/>
            <person name="Simpson J.R."/>
            <person name="Lauterbach L."/>
            <person name="Steele A.D."/>
            <person name="Gui C."/>
            <person name="Meng S."/>
            <person name="Li G."/>
            <person name="Viehrig K."/>
            <person name="Ye F."/>
            <person name="Su P."/>
            <person name="Kiefer A.F."/>
            <person name="Nichols A."/>
            <person name="Cepeda A.J."/>
            <person name="Yan W."/>
            <person name="Fan B."/>
            <person name="Jiang Y."/>
            <person name="Adhikari A."/>
            <person name="Zheng C.-J."/>
            <person name="Schuster L."/>
            <person name="Cowan T.M."/>
            <person name="Smanski M.J."/>
            <person name="Chevrette M.G."/>
            <person name="De Carvalho L.P.S."/>
            <person name="Shen B."/>
        </authorList>
    </citation>
    <scope>NUCLEOTIDE SEQUENCE [LARGE SCALE GENOMIC DNA]</scope>
    <source>
        <strain evidence="3 4">NPDC004045</strain>
    </source>
</reference>
<dbReference type="InterPro" id="IPR010310">
    <property type="entry name" value="T7SS_ESAT-6-like"/>
</dbReference>
<keyword evidence="4" id="KW-1185">Reference proteome</keyword>
<dbReference type="Proteomes" id="UP001601444">
    <property type="component" value="Unassembled WGS sequence"/>
</dbReference>
<name>A0ABW6PJN3_9NOCA</name>
<feature type="region of interest" description="Disordered" evidence="2">
    <location>
        <begin position="86"/>
        <end position="110"/>
    </location>
</feature>
<dbReference type="NCBIfam" id="TIGR03930">
    <property type="entry name" value="WXG100_ESAT6"/>
    <property type="match status" value="1"/>
</dbReference>
<feature type="compositionally biased region" description="Gly residues" evidence="2">
    <location>
        <begin position="93"/>
        <end position="103"/>
    </location>
</feature>
<protein>
    <recommendedName>
        <fullName evidence="1">ESAT-6-like protein</fullName>
    </recommendedName>
</protein>
<comment type="caution">
    <text evidence="3">The sequence shown here is derived from an EMBL/GenBank/DDBJ whole genome shotgun (WGS) entry which is preliminary data.</text>
</comment>
<dbReference type="Pfam" id="PF06013">
    <property type="entry name" value="WXG100"/>
    <property type="match status" value="1"/>
</dbReference>